<comment type="caution">
    <text evidence="2">The sequence shown here is derived from an EMBL/GenBank/DDBJ whole genome shotgun (WGS) entry which is preliminary data.</text>
</comment>
<name>A0A6S7GUW9_PARCT</name>
<dbReference type="OrthoDB" id="5985950at2759"/>
<accession>A0A6S7GUW9</accession>
<feature type="compositionally biased region" description="Acidic residues" evidence="1">
    <location>
        <begin position="32"/>
        <end position="44"/>
    </location>
</feature>
<reference evidence="2" key="1">
    <citation type="submission" date="2020-04" db="EMBL/GenBank/DDBJ databases">
        <authorList>
            <person name="Alioto T."/>
            <person name="Alioto T."/>
            <person name="Gomez Garrido J."/>
        </authorList>
    </citation>
    <scope>NUCLEOTIDE SEQUENCE</scope>
    <source>
        <strain evidence="2">A484AB</strain>
    </source>
</reference>
<dbReference type="EMBL" id="CACRXK020002708">
    <property type="protein sequence ID" value="CAB3995663.1"/>
    <property type="molecule type" value="Genomic_DNA"/>
</dbReference>
<proteinExistence type="predicted"/>
<gene>
    <name evidence="2" type="ORF">PACLA_8A019017</name>
</gene>
<feature type="region of interest" description="Disordered" evidence="1">
    <location>
        <begin position="23"/>
        <end position="44"/>
    </location>
</feature>
<evidence type="ECO:0000313" key="3">
    <source>
        <dbReference type="Proteomes" id="UP001152795"/>
    </source>
</evidence>
<organism evidence="2 3">
    <name type="scientific">Paramuricea clavata</name>
    <name type="common">Red gorgonian</name>
    <name type="synonym">Violescent sea-whip</name>
    <dbReference type="NCBI Taxonomy" id="317549"/>
    <lineage>
        <taxon>Eukaryota</taxon>
        <taxon>Metazoa</taxon>
        <taxon>Cnidaria</taxon>
        <taxon>Anthozoa</taxon>
        <taxon>Octocorallia</taxon>
        <taxon>Malacalcyonacea</taxon>
        <taxon>Plexauridae</taxon>
        <taxon>Paramuricea</taxon>
    </lineage>
</organism>
<sequence length="122" mass="14054">MEEIHENQLGEVLLYQFEPVLNENRGSSGAESDSESESSSDDDFDEVFEAENSWRLKSLSWCKCGHCTLQTKTIESFCCHEKALEYYEYDALVTNAEGSGQCWFSKLWVYSYGISFTLVRIF</sequence>
<dbReference type="Proteomes" id="UP001152795">
    <property type="component" value="Unassembled WGS sequence"/>
</dbReference>
<protein>
    <submittedName>
        <fullName evidence="2">Uncharacterized protein</fullName>
    </submittedName>
</protein>
<evidence type="ECO:0000313" key="2">
    <source>
        <dbReference type="EMBL" id="CAB3995663.1"/>
    </source>
</evidence>
<evidence type="ECO:0000256" key="1">
    <source>
        <dbReference type="SAM" id="MobiDB-lite"/>
    </source>
</evidence>
<dbReference type="AlphaFoldDB" id="A0A6S7GUW9"/>
<keyword evidence="3" id="KW-1185">Reference proteome</keyword>